<dbReference type="Proteomes" id="UP000485058">
    <property type="component" value="Unassembled WGS sequence"/>
</dbReference>
<comment type="caution">
    <text evidence="2">The sequence shown here is derived from an EMBL/GenBank/DDBJ whole genome shotgun (WGS) entry which is preliminary data.</text>
</comment>
<dbReference type="AlphaFoldDB" id="A0A699ZII6"/>
<organism evidence="2 3">
    <name type="scientific">Haematococcus lacustris</name>
    <name type="common">Green alga</name>
    <name type="synonym">Haematococcus pluvialis</name>
    <dbReference type="NCBI Taxonomy" id="44745"/>
    <lineage>
        <taxon>Eukaryota</taxon>
        <taxon>Viridiplantae</taxon>
        <taxon>Chlorophyta</taxon>
        <taxon>core chlorophytes</taxon>
        <taxon>Chlorophyceae</taxon>
        <taxon>CS clade</taxon>
        <taxon>Chlamydomonadales</taxon>
        <taxon>Haematococcaceae</taxon>
        <taxon>Haematococcus</taxon>
    </lineage>
</organism>
<dbReference type="EMBL" id="BLLF01001720">
    <property type="protein sequence ID" value="GFH20900.1"/>
    <property type="molecule type" value="Genomic_DNA"/>
</dbReference>
<proteinExistence type="predicted"/>
<reference evidence="2 3" key="1">
    <citation type="submission" date="2020-02" db="EMBL/GenBank/DDBJ databases">
        <title>Draft genome sequence of Haematococcus lacustris strain NIES-144.</title>
        <authorList>
            <person name="Morimoto D."/>
            <person name="Nakagawa S."/>
            <person name="Yoshida T."/>
            <person name="Sawayama S."/>
        </authorList>
    </citation>
    <scope>NUCLEOTIDE SEQUENCE [LARGE SCALE GENOMIC DNA]</scope>
    <source>
        <strain evidence="2 3">NIES-144</strain>
    </source>
</reference>
<sequence>MGCSVVQAMFQAGLVCCSTLFCLNANLALLGTGQGCLEVVNCSTGTVQQKVSLLPMFGGVRGLRVTGGAAGQA</sequence>
<feature type="signal peptide" evidence="1">
    <location>
        <begin position="1"/>
        <end position="17"/>
    </location>
</feature>
<protein>
    <recommendedName>
        <fullName evidence="4">WD_REPEATS_REGION domain-containing protein</fullName>
    </recommendedName>
</protein>
<keyword evidence="1" id="KW-0732">Signal</keyword>
<gene>
    <name evidence="2" type="ORF">HaLaN_18105</name>
</gene>
<evidence type="ECO:0008006" key="4">
    <source>
        <dbReference type="Google" id="ProtNLM"/>
    </source>
</evidence>
<evidence type="ECO:0000313" key="3">
    <source>
        <dbReference type="Proteomes" id="UP000485058"/>
    </source>
</evidence>
<accession>A0A699ZII6</accession>
<keyword evidence="3" id="KW-1185">Reference proteome</keyword>
<name>A0A699ZII6_HAELA</name>
<evidence type="ECO:0000256" key="1">
    <source>
        <dbReference type="SAM" id="SignalP"/>
    </source>
</evidence>
<feature type="chain" id="PRO_5025524672" description="WD_REPEATS_REGION domain-containing protein" evidence="1">
    <location>
        <begin position="18"/>
        <end position="73"/>
    </location>
</feature>
<evidence type="ECO:0000313" key="2">
    <source>
        <dbReference type="EMBL" id="GFH20900.1"/>
    </source>
</evidence>